<reference evidence="1 2" key="1">
    <citation type="submission" date="2018-08" db="EMBL/GenBank/DDBJ databases">
        <title>Genome and evolution of the arbuscular mycorrhizal fungus Diversispora epigaea (formerly Glomus versiforme) and its bacterial endosymbionts.</title>
        <authorList>
            <person name="Sun X."/>
            <person name="Fei Z."/>
            <person name="Harrison M."/>
        </authorList>
    </citation>
    <scope>NUCLEOTIDE SEQUENCE [LARGE SCALE GENOMIC DNA]</scope>
    <source>
        <strain evidence="1 2">IT104</strain>
    </source>
</reference>
<proteinExistence type="predicted"/>
<dbReference type="OrthoDB" id="1681166at2759"/>
<evidence type="ECO:0000313" key="2">
    <source>
        <dbReference type="Proteomes" id="UP000266861"/>
    </source>
</evidence>
<keyword evidence="2" id="KW-1185">Reference proteome</keyword>
<dbReference type="InterPro" id="IPR011009">
    <property type="entry name" value="Kinase-like_dom_sf"/>
</dbReference>
<dbReference type="Proteomes" id="UP000266861">
    <property type="component" value="Unassembled WGS sequence"/>
</dbReference>
<sequence length="210" mass="23817">MQQIPVGPSSSSTVSQFSTVPQFVVIHDQMQQSWKHPVVHYVFEDEHFPFNVPKERCVLVNLNDDGESVADCHSLSHNFQVTNCKISLTPQMTASGQGKESSTTTGLMLTIEGMSSKEEFEQSSSIFGLDELQNKTLPWKKWLWLLNSFIRGLKTIHSKGFIHHMITEATWPVNEILSSGTYDVLPYIAPEIMNKNQYAQVIVLKLLYEN</sequence>
<organism evidence="1 2">
    <name type="scientific">Diversispora epigaea</name>
    <dbReference type="NCBI Taxonomy" id="1348612"/>
    <lineage>
        <taxon>Eukaryota</taxon>
        <taxon>Fungi</taxon>
        <taxon>Fungi incertae sedis</taxon>
        <taxon>Mucoromycota</taxon>
        <taxon>Glomeromycotina</taxon>
        <taxon>Glomeromycetes</taxon>
        <taxon>Diversisporales</taxon>
        <taxon>Diversisporaceae</taxon>
        <taxon>Diversispora</taxon>
    </lineage>
</organism>
<evidence type="ECO:0008006" key="3">
    <source>
        <dbReference type="Google" id="ProtNLM"/>
    </source>
</evidence>
<name>A0A397H6I3_9GLOM</name>
<dbReference type="EMBL" id="PQFF01000346">
    <property type="protein sequence ID" value="RHZ57518.1"/>
    <property type="molecule type" value="Genomic_DNA"/>
</dbReference>
<gene>
    <name evidence="1" type="ORF">Glove_386g36</name>
</gene>
<dbReference type="AlphaFoldDB" id="A0A397H6I3"/>
<comment type="caution">
    <text evidence="1">The sequence shown here is derived from an EMBL/GenBank/DDBJ whole genome shotgun (WGS) entry which is preliminary data.</text>
</comment>
<accession>A0A397H6I3</accession>
<evidence type="ECO:0000313" key="1">
    <source>
        <dbReference type="EMBL" id="RHZ57518.1"/>
    </source>
</evidence>
<dbReference type="SUPFAM" id="SSF56112">
    <property type="entry name" value="Protein kinase-like (PK-like)"/>
    <property type="match status" value="1"/>
</dbReference>
<protein>
    <recommendedName>
        <fullName evidence="3">Protein kinase domain-containing protein</fullName>
    </recommendedName>
</protein>